<accession>A0ACC1DIE1</accession>
<evidence type="ECO:0000313" key="2">
    <source>
        <dbReference type="Proteomes" id="UP000824533"/>
    </source>
</evidence>
<protein>
    <submittedName>
        <fullName evidence="1">Uncharacterized protein</fullName>
    </submittedName>
</protein>
<sequence>MANADFRKDVTMPVRPRSVYTAHSYNQEDSNLSAFQDYSKFLEGGLGQAELMGAAGWQPPWRAPLQRKAPFYPGDDIYHADTWRELEVTDVVGGAGYNASVTPHGTVCLRLRDRVKVDMTIDGAVRVTNAKNNIILALSRSGAAAALIHPNGRVYHYGSRVEIQARHQQGNNKYAKMWYKGVSFTAEQCALVYLVDAAGTRTTTDTFLDMSQDFTLNVFYNESRHGPSYVNEALSLLQAAQYWLTDDGIDNWIINNVRVSQTSDGLVRIHRCSHKYQLRTSPSNGSASITSPFLHCTASLGQTQHLFVRRGERRMHFDAGRIHSVRLVFDTRLPDNGTSSLPASLNAPLILLSATSHASTRSCAHLNGGTEAAKNTVRKSVTWCNLVSM</sequence>
<comment type="caution">
    <text evidence="1">The sequence shown here is derived from an EMBL/GenBank/DDBJ whole genome shotgun (WGS) entry which is preliminary data.</text>
</comment>
<name>A0ACC1DIE1_9NEOP</name>
<dbReference type="EMBL" id="CM034387">
    <property type="protein sequence ID" value="KAJ0183734.1"/>
    <property type="molecule type" value="Genomic_DNA"/>
</dbReference>
<evidence type="ECO:0000313" key="1">
    <source>
        <dbReference type="EMBL" id="KAJ0183734.1"/>
    </source>
</evidence>
<proteinExistence type="predicted"/>
<gene>
    <name evidence="1" type="ORF">K1T71_000157</name>
</gene>
<organism evidence="1 2">
    <name type="scientific">Dendrolimus kikuchii</name>
    <dbReference type="NCBI Taxonomy" id="765133"/>
    <lineage>
        <taxon>Eukaryota</taxon>
        <taxon>Metazoa</taxon>
        <taxon>Ecdysozoa</taxon>
        <taxon>Arthropoda</taxon>
        <taxon>Hexapoda</taxon>
        <taxon>Insecta</taxon>
        <taxon>Pterygota</taxon>
        <taxon>Neoptera</taxon>
        <taxon>Endopterygota</taxon>
        <taxon>Lepidoptera</taxon>
        <taxon>Glossata</taxon>
        <taxon>Ditrysia</taxon>
        <taxon>Bombycoidea</taxon>
        <taxon>Lasiocampidae</taxon>
        <taxon>Dendrolimus</taxon>
    </lineage>
</organism>
<dbReference type="Proteomes" id="UP000824533">
    <property type="component" value="Linkage Group LG01"/>
</dbReference>
<reference evidence="1 2" key="1">
    <citation type="journal article" date="2021" name="Front. Genet.">
        <title>Chromosome-Level Genome Assembly Reveals Significant Gene Expansion in the Toll and IMD Signaling Pathways of Dendrolimus kikuchii.</title>
        <authorList>
            <person name="Zhou J."/>
            <person name="Wu P."/>
            <person name="Xiong Z."/>
            <person name="Liu N."/>
            <person name="Zhao N."/>
            <person name="Ji M."/>
            <person name="Qiu Y."/>
            <person name="Yang B."/>
        </authorList>
    </citation>
    <scope>NUCLEOTIDE SEQUENCE [LARGE SCALE GENOMIC DNA]</scope>
    <source>
        <strain evidence="1">Ann1</strain>
    </source>
</reference>
<keyword evidence="2" id="KW-1185">Reference proteome</keyword>